<dbReference type="Gene3D" id="1.20.120.20">
    <property type="entry name" value="Apolipoprotein"/>
    <property type="match status" value="1"/>
</dbReference>
<feature type="transmembrane region" description="Helical" evidence="1">
    <location>
        <begin position="111"/>
        <end position="131"/>
    </location>
</feature>
<keyword evidence="1" id="KW-0472">Membrane</keyword>
<organism evidence="2 3">
    <name type="scientific">phage Lak_Megaphage_RVC_JS4_GC31</name>
    <dbReference type="NCBI Taxonomy" id="3109228"/>
    <lineage>
        <taxon>Viruses</taxon>
        <taxon>Duplodnaviria</taxon>
        <taxon>Heunggongvirae</taxon>
        <taxon>Uroviricota</taxon>
        <taxon>Caudoviricetes</taxon>
        <taxon>Caudoviricetes code 15 clade</taxon>
    </lineage>
</organism>
<proteinExistence type="predicted"/>
<accession>A0ABZ0Z3X0</accession>
<feature type="transmembrane region" description="Helical" evidence="1">
    <location>
        <begin position="137"/>
        <end position="160"/>
    </location>
</feature>
<keyword evidence="1" id="KW-0812">Transmembrane</keyword>
<dbReference type="SUPFAM" id="SSF58113">
    <property type="entry name" value="Apolipoprotein A-I"/>
    <property type="match status" value="1"/>
</dbReference>
<reference evidence="2 3" key="1">
    <citation type="submission" date="2023-11" db="EMBL/GenBank/DDBJ databases">
        <authorList>
            <person name="Cook R."/>
            <person name="Crisci M."/>
            <person name="Pye H."/>
            <person name="Adriaenssens E."/>
            <person name="Santini J."/>
        </authorList>
    </citation>
    <scope>NUCLEOTIDE SEQUENCE [LARGE SCALE GENOMIC DNA]</scope>
    <source>
        <strain evidence="2">Lak_Megaphage_RVC_JS4_GC31</strain>
    </source>
</reference>
<evidence type="ECO:0000256" key="1">
    <source>
        <dbReference type="SAM" id="Phobius"/>
    </source>
</evidence>
<dbReference type="EMBL" id="OR769222">
    <property type="protein sequence ID" value="WQJ52917.1"/>
    <property type="molecule type" value="Genomic_DNA"/>
</dbReference>
<evidence type="ECO:0000313" key="3">
    <source>
        <dbReference type="Proteomes" id="UP001349343"/>
    </source>
</evidence>
<keyword evidence="1" id="KW-1133">Transmembrane helix</keyword>
<sequence length="402" mass="44621">MRKQTQFVSNRVNKKQLYNSIMESVIPEIKKALKEAENMDNDDTENEDTVDEAALNELFGFGSSVKKPEKALSLENTDDENADLFIAWCAYFMSQAGNNVKKGLEAFAKQFGAIIVKAPMMIVKGILKLMSGAIKGAVYGVATIAAMVLGAISMLVKLVVSGTEKAKDALTQLYTTLKQGLETFYKNFSDGVQKFTTDSKDKLTTWCGVLSGALMAVANKIEGAVEALGEFFKKVLADAKEKKEGAVLIVKTWLQAKSEAVKNWINETASDIRKTVIDAWNSLDKKVRSAYNNIASKLEDWMNDIKELVSYAKDKISDAATSTKEFAIDAKDKALVWGIQKGVKGLSDKYTEEQVVALVRKCYNESVVPANGKFTINEKYFYNANTRKRMALNESCRRRMTK</sequence>
<keyword evidence="3" id="KW-1185">Reference proteome</keyword>
<protein>
    <submittedName>
        <fullName evidence="2">Tail length tape measure protein</fullName>
    </submittedName>
</protein>
<dbReference type="Proteomes" id="UP001349343">
    <property type="component" value="Segment"/>
</dbReference>
<evidence type="ECO:0000313" key="2">
    <source>
        <dbReference type="EMBL" id="WQJ52917.1"/>
    </source>
</evidence>
<name>A0ABZ0Z3X0_9CAUD</name>